<dbReference type="EMBL" id="JAHWQX010000004">
    <property type="protein sequence ID" value="MBW3098748.1"/>
    <property type="molecule type" value="Genomic_DNA"/>
</dbReference>
<dbReference type="Pfam" id="PF07237">
    <property type="entry name" value="DUF1428"/>
    <property type="match status" value="1"/>
</dbReference>
<name>A0ABS6WSX9_9HYPH</name>
<accession>A0ABS6WSX9</accession>
<gene>
    <name evidence="1" type="ORF">KY465_15795</name>
</gene>
<comment type="caution">
    <text evidence="1">The sequence shown here is derived from an EMBL/GenBank/DDBJ whole genome shotgun (WGS) entry which is preliminary data.</text>
</comment>
<dbReference type="PIRSF" id="PIRSF007028">
    <property type="entry name" value="UCP007028"/>
    <property type="match status" value="1"/>
</dbReference>
<organism evidence="1 2">
    <name type="scientific">Pseudohoeflea coraliihabitans</name>
    <dbReference type="NCBI Taxonomy" id="2860393"/>
    <lineage>
        <taxon>Bacteria</taxon>
        <taxon>Pseudomonadati</taxon>
        <taxon>Pseudomonadota</taxon>
        <taxon>Alphaproteobacteria</taxon>
        <taxon>Hyphomicrobiales</taxon>
        <taxon>Rhizobiaceae</taxon>
        <taxon>Pseudohoeflea</taxon>
    </lineage>
</organism>
<dbReference type="RefSeq" id="WP_219203064.1">
    <property type="nucleotide sequence ID" value="NZ_JAHWQX010000004.1"/>
</dbReference>
<protein>
    <submittedName>
        <fullName evidence="1">DUF1428 domain-containing protein</fullName>
    </submittedName>
</protein>
<sequence length="117" mass="12951">MSYFTGLLVAVPNEKKNDYIALSEKTAAAFRENGATRVVEAWGDDVPDGETTSFPMAVKLKDGETVVFSFIEWPDKATATSGLEKAMADPRMDFSPETMPFDGKRLMWGSFETIVSR</sequence>
<dbReference type="InterPro" id="IPR009874">
    <property type="entry name" value="DUF1428"/>
</dbReference>
<evidence type="ECO:0000313" key="1">
    <source>
        <dbReference type="EMBL" id="MBW3098748.1"/>
    </source>
</evidence>
<proteinExistence type="predicted"/>
<keyword evidence="2" id="KW-1185">Reference proteome</keyword>
<evidence type="ECO:0000313" key="2">
    <source>
        <dbReference type="Proteomes" id="UP001430804"/>
    </source>
</evidence>
<reference evidence="1" key="1">
    <citation type="submission" date="2021-07" db="EMBL/GenBank/DDBJ databases">
        <title>Pseudohoeflea marina sp. nov. a polyhydroxyalcanoate-producing bacterium.</title>
        <authorList>
            <person name="Zheng W."/>
            <person name="Yu S."/>
            <person name="Huang Y."/>
        </authorList>
    </citation>
    <scope>NUCLEOTIDE SEQUENCE</scope>
    <source>
        <strain evidence="1">DP4N28-3</strain>
    </source>
</reference>
<dbReference type="Proteomes" id="UP001430804">
    <property type="component" value="Unassembled WGS sequence"/>
</dbReference>